<dbReference type="RefSeq" id="WP_340328269.1">
    <property type="nucleotide sequence ID" value="NZ_JAZHOF010000002.1"/>
</dbReference>
<evidence type="ECO:0000256" key="2">
    <source>
        <dbReference type="ARBA" id="ARBA00007599"/>
    </source>
</evidence>
<dbReference type="Proteomes" id="UP001378188">
    <property type="component" value="Unassembled WGS sequence"/>
</dbReference>
<dbReference type="EMBL" id="JAZHOF010000002">
    <property type="protein sequence ID" value="MEJ8570520.1"/>
    <property type="molecule type" value="Genomic_DNA"/>
</dbReference>
<gene>
    <name evidence="12" type="primary">tsaE</name>
    <name evidence="12" type="ORF">V3328_03495</name>
</gene>
<dbReference type="InterPro" id="IPR011009">
    <property type="entry name" value="Kinase-like_dom_sf"/>
</dbReference>
<name>A0AAW9RF55_9HYPH</name>
<evidence type="ECO:0000259" key="11">
    <source>
        <dbReference type="Pfam" id="PF01636"/>
    </source>
</evidence>
<comment type="caution">
    <text evidence="12">The sequence shown here is derived from an EMBL/GenBank/DDBJ whole genome shotgun (WGS) entry which is preliminary data.</text>
</comment>
<dbReference type="PIRSF" id="PIRSF036599">
    <property type="entry name" value="AtpPhos"/>
    <property type="match status" value="1"/>
</dbReference>
<keyword evidence="8" id="KW-0067">ATP-binding</keyword>
<dbReference type="GO" id="GO:0046872">
    <property type="term" value="F:metal ion binding"/>
    <property type="evidence" value="ECO:0007669"/>
    <property type="project" value="UniProtKB-KW"/>
</dbReference>
<keyword evidence="13" id="KW-1185">Reference proteome</keyword>
<protein>
    <recommendedName>
        <fullName evidence="3">tRNA threonylcarbamoyladenosine biosynthesis protein TsaE</fullName>
    </recommendedName>
    <alternativeName>
        <fullName evidence="10">t(6)A37 threonylcarbamoyladenosine biosynthesis protein TsaE</fullName>
    </alternativeName>
</protein>
<dbReference type="SUPFAM" id="SSF56112">
    <property type="entry name" value="Protein kinase-like (PK-like)"/>
    <property type="match status" value="1"/>
</dbReference>
<dbReference type="InterPro" id="IPR002575">
    <property type="entry name" value="Aminoglycoside_PTrfase"/>
</dbReference>
<dbReference type="Gene3D" id="3.30.200.20">
    <property type="entry name" value="Phosphorylase Kinase, domain 1"/>
    <property type="match status" value="1"/>
</dbReference>
<dbReference type="AlphaFoldDB" id="A0AAW9RF55"/>
<dbReference type="Pfam" id="PF01636">
    <property type="entry name" value="APH"/>
    <property type="match status" value="1"/>
</dbReference>
<keyword evidence="7" id="KW-0547">Nucleotide-binding</keyword>
<evidence type="ECO:0000256" key="3">
    <source>
        <dbReference type="ARBA" id="ARBA00019010"/>
    </source>
</evidence>
<evidence type="ECO:0000256" key="9">
    <source>
        <dbReference type="ARBA" id="ARBA00022842"/>
    </source>
</evidence>
<reference evidence="12 13" key="1">
    <citation type="submission" date="2024-02" db="EMBL/GenBank/DDBJ databases">
        <title>Genome analysis and characterization of Microbaculum marinisediminis sp. nov., isolated from marine sediment.</title>
        <authorList>
            <person name="Du Z.-J."/>
            <person name="Ye Y.-Q."/>
            <person name="Zhang Z.-R."/>
            <person name="Yuan S.-M."/>
            <person name="Zhang X.-Y."/>
        </authorList>
    </citation>
    <scope>NUCLEOTIDE SEQUENCE [LARGE SCALE GENOMIC DNA]</scope>
    <source>
        <strain evidence="12 13">SDUM1044001</strain>
    </source>
</reference>
<feature type="domain" description="Aminoglycoside phosphotransferase" evidence="11">
    <location>
        <begin position="181"/>
        <end position="439"/>
    </location>
</feature>
<evidence type="ECO:0000256" key="1">
    <source>
        <dbReference type="ARBA" id="ARBA00004496"/>
    </source>
</evidence>
<accession>A0AAW9RF55</accession>
<evidence type="ECO:0000256" key="7">
    <source>
        <dbReference type="ARBA" id="ARBA00022741"/>
    </source>
</evidence>
<dbReference type="PANTHER" id="PTHR33540">
    <property type="entry name" value="TRNA THREONYLCARBAMOYLADENOSINE BIOSYNTHESIS PROTEIN TSAE"/>
    <property type="match status" value="1"/>
</dbReference>
<dbReference type="SUPFAM" id="SSF52540">
    <property type="entry name" value="P-loop containing nucleoside triphosphate hydrolases"/>
    <property type="match status" value="1"/>
</dbReference>
<dbReference type="Gene3D" id="3.40.50.300">
    <property type="entry name" value="P-loop containing nucleotide triphosphate hydrolases"/>
    <property type="match status" value="1"/>
</dbReference>
<dbReference type="Pfam" id="PF02367">
    <property type="entry name" value="TsaE"/>
    <property type="match status" value="1"/>
</dbReference>
<evidence type="ECO:0000256" key="6">
    <source>
        <dbReference type="ARBA" id="ARBA00022723"/>
    </source>
</evidence>
<dbReference type="PANTHER" id="PTHR33540:SF2">
    <property type="entry name" value="TRNA THREONYLCARBAMOYLADENOSINE BIOSYNTHESIS PROTEIN TSAE"/>
    <property type="match status" value="1"/>
</dbReference>
<dbReference type="GO" id="GO:0002949">
    <property type="term" value="P:tRNA threonylcarbamoyladenosine modification"/>
    <property type="evidence" value="ECO:0007669"/>
    <property type="project" value="InterPro"/>
</dbReference>
<evidence type="ECO:0000313" key="12">
    <source>
        <dbReference type="EMBL" id="MEJ8570520.1"/>
    </source>
</evidence>
<sequence length="521" mass="56668">MSHPLHQAPAPSRSVVIELPDESATQRLAEAVAAAAGAGDVVLLAGDLGAGKTAFARALIRAVADDAGLEVPSPTFTLVQTYDLPRLAIAHVDLYRLGDPAELDELGLDEHAGLILAEWPERAPDRFPADRLEVRLEVDAEDPGARTARLTAHGDWTDRLARIAEVRDVLARLGYGGWRRRFLKGDASSRRYERLSRDGRSAVMSAVMMDSPAAPDPGTGPVPYSRIAHLAESVTPFVAVARALGERGFSAPRIHAADLDRGVLVIEDLGALTVLDDAGRPVAERYAAAVELLAEFHGLAMPDAVEAAPGIVHRLPRYDEAAFRIELGLLADWFAPFATGAPLSEAALAEFDAIWADLLPGIADPAAHRAWVMRDYHSPNLMWLPERDGIRRVGLLDFQDAVIGPAAYDVASLVFDARVDVPAPLRDDLRARYVACRRQADPGFDAAAFDRDLAILAAQRNTKILGIFARLFLRDGKPAYLAHIPRISTYLEHALDHPVLARLKVWYDTHLPDELRRRAAG</sequence>
<evidence type="ECO:0000256" key="10">
    <source>
        <dbReference type="ARBA" id="ARBA00032441"/>
    </source>
</evidence>
<dbReference type="Gene3D" id="3.90.1200.10">
    <property type="match status" value="1"/>
</dbReference>
<proteinExistence type="inferred from homology"/>
<keyword evidence="5" id="KW-0819">tRNA processing</keyword>
<dbReference type="InterPro" id="IPR027417">
    <property type="entry name" value="P-loop_NTPase"/>
</dbReference>
<dbReference type="GO" id="GO:0005737">
    <property type="term" value="C:cytoplasm"/>
    <property type="evidence" value="ECO:0007669"/>
    <property type="project" value="UniProtKB-SubCell"/>
</dbReference>
<dbReference type="NCBIfam" id="TIGR00150">
    <property type="entry name" value="T6A_YjeE"/>
    <property type="match status" value="1"/>
</dbReference>
<comment type="similarity">
    <text evidence="2">Belongs to the TsaE family.</text>
</comment>
<keyword evidence="4" id="KW-0963">Cytoplasm</keyword>
<dbReference type="GO" id="GO:0005524">
    <property type="term" value="F:ATP binding"/>
    <property type="evidence" value="ECO:0007669"/>
    <property type="project" value="UniProtKB-KW"/>
</dbReference>
<dbReference type="InterPro" id="IPR012180">
    <property type="entry name" value="Bifunc_ATPase/PTrfase"/>
</dbReference>
<evidence type="ECO:0000256" key="8">
    <source>
        <dbReference type="ARBA" id="ARBA00022840"/>
    </source>
</evidence>
<evidence type="ECO:0000313" key="13">
    <source>
        <dbReference type="Proteomes" id="UP001378188"/>
    </source>
</evidence>
<organism evidence="12 13">
    <name type="scientific">Microbaculum marinum</name>
    <dbReference type="NCBI Taxonomy" id="1764581"/>
    <lineage>
        <taxon>Bacteria</taxon>
        <taxon>Pseudomonadati</taxon>
        <taxon>Pseudomonadota</taxon>
        <taxon>Alphaproteobacteria</taxon>
        <taxon>Hyphomicrobiales</taxon>
        <taxon>Tepidamorphaceae</taxon>
        <taxon>Microbaculum</taxon>
    </lineage>
</organism>
<dbReference type="InterPro" id="IPR003442">
    <property type="entry name" value="T6A_TsaE"/>
</dbReference>
<comment type="subcellular location">
    <subcellularLocation>
        <location evidence="1">Cytoplasm</location>
    </subcellularLocation>
</comment>
<keyword evidence="9" id="KW-0460">Magnesium</keyword>
<evidence type="ECO:0000256" key="4">
    <source>
        <dbReference type="ARBA" id="ARBA00022490"/>
    </source>
</evidence>
<keyword evidence="6" id="KW-0479">Metal-binding</keyword>
<evidence type="ECO:0000256" key="5">
    <source>
        <dbReference type="ARBA" id="ARBA00022694"/>
    </source>
</evidence>